<dbReference type="Gene3D" id="3.40.50.300">
    <property type="entry name" value="P-loop containing nucleotide triphosphate hydrolases"/>
    <property type="match status" value="1"/>
</dbReference>
<dbReference type="InterPro" id="IPR025669">
    <property type="entry name" value="AAA_dom"/>
</dbReference>
<proteinExistence type="predicted"/>
<comment type="caution">
    <text evidence="4">The sequence shown here is derived from an EMBL/GenBank/DDBJ whole genome shotgun (WGS) entry which is preliminary data.</text>
</comment>
<keyword evidence="4" id="KW-0969">Cilium</keyword>
<keyword evidence="4" id="KW-0966">Cell projection</keyword>
<dbReference type="PIRSF" id="PIRSF003092">
    <property type="entry name" value="MinD"/>
    <property type="match status" value="1"/>
</dbReference>
<protein>
    <submittedName>
        <fullName evidence="4">Flagellar biosynthesis protein FlhG</fullName>
    </submittedName>
</protein>
<gene>
    <name evidence="4" type="ORF">JOC27_000407</name>
</gene>
<dbReference type="Proteomes" id="UP000823201">
    <property type="component" value="Unassembled WGS sequence"/>
</dbReference>
<evidence type="ECO:0000256" key="1">
    <source>
        <dbReference type="ARBA" id="ARBA00022741"/>
    </source>
</evidence>
<dbReference type="PANTHER" id="PTHR43384:SF4">
    <property type="entry name" value="CELLULOSE BIOSYNTHESIS PROTEIN BCSQ-RELATED"/>
    <property type="match status" value="1"/>
</dbReference>
<sequence length="296" mass="33305">MNRDQASQLRKRMQNLQHQLQQQEHFCPIIGIISGKGGVGKSVFSTNLSIALAQRNKKVLIIDLDVGMGNIEQLIGQTSLYHIDDCIRDHLPLTEAMYKGPGSLTYIPGGSGFEEILEINEQNLLYFLNQIESIKKSFDYVFFDFGAGVSAQMLPFMRAVNQLILVTTPEPPAMADGYSALKLICSDESSHDVFCVINQVSSFSEARETWQRLASTARRFIGIDPKWLAALHHDSAVVDSVKQQNPCLLRFPRSKFSADVHSLAANFLDNGQITAPKEVHSIFYNRVLHYLKFTRR</sequence>
<dbReference type="InterPro" id="IPR050625">
    <property type="entry name" value="ParA/MinD_ATPase"/>
</dbReference>
<dbReference type="InterPro" id="IPR027417">
    <property type="entry name" value="P-loop_NTPase"/>
</dbReference>
<evidence type="ECO:0000313" key="5">
    <source>
        <dbReference type="Proteomes" id="UP000823201"/>
    </source>
</evidence>
<evidence type="ECO:0000259" key="3">
    <source>
        <dbReference type="Pfam" id="PF13614"/>
    </source>
</evidence>
<dbReference type="PANTHER" id="PTHR43384">
    <property type="entry name" value="SEPTUM SITE-DETERMINING PROTEIN MIND HOMOLOG, CHLOROPLASTIC-RELATED"/>
    <property type="match status" value="1"/>
</dbReference>
<keyword evidence="5" id="KW-1185">Reference proteome</keyword>
<evidence type="ECO:0000313" key="4">
    <source>
        <dbReference type="EMBL" id="MBM7656966.1"/>
    </source>
</evidence>
<dbReference type="InterPro" id="IPR025501">
    <property type="entry name" value="MinD_FleN"/>
</dbReference>
<accession>A0ABS2Q5T2</accession>
<dbReference type="Pfam" id="PF13614">
    <property type="entry name" value="AAA_31"/>
    <property type="match status" value="1"/>
</dbReference>
<keyword evidence="2" id="KW-0067">ATP-binding</keyword>
<dbReference type="SUPFAM" id="SSF52540">
    <property type="entry name" value="P-loop containing nucleoside triphosphate hydrolases"/>
    <property type="match status" value="1"/>
</dbReference>
<name>A0ABS2Q5T2_9BACL</name>
<organism evidence="4 5">
    <name type="scientific">Sporolactobacillus spathodeae</name>
    <dbReference type="NCBI Taxonomy" id="1465502"/>
    <lineage>
        <taxon>Bacteria</taxon>
        <taxon>Bacillati</taxon>
        <taxon>Bacillota</taxon>
        <taxon>Bacilli</taxon>
        <taxon>Bacillales</taxon>
        <taxon>Sporolactobacillaceae</taxon>
        <taxon>Sporolactobacillus</taxon>
    </lineage>
</organism>
<reference evidence="4 5" key="1">
    <citation type="submission" date="2021-01" db="EMBL/GenBank/DDBJ databases">
        <title>Genomic Encyclopedia of Type Strains, Phase IV (KMG-IV): sequencing the most valuable type-strain genomes for metagenomic binning, comparative biology and taxonomic classification.</title>
        <authorList>
            <person name="Goeker M."/>
        </authorList>
    </citation>
    <scope>NUCLEOTIDE SEQUENCE [LARGE SCALE GENOMIC DNA]</scope>
    <source>
        <strain evidence="4 5">DSM 100968</strain>
    </source>
</reference>
<feature type="domain" description="AAA" evidence="3">
    <location>
        <begin position="29"/>
        <end position="174"/>
    </location>
</feature>
<keyword evidence="1" id="KW-0547">Nucleotide-binding</keyword>
<evidence type="ECO:0000256" key="2">
    <source>
        <dbReference type="ARBA" id="ARBA00022840"/>
    </source>
</evidence>
<dbReference type="RefSeq" id="WP_205005332.1">
    <property type="nucleotide sequence ID" value="NZ_CBCRXA010000003.1"/>
</dbReference>
<dbReference type="EMBL" id="JAFBEV010000003">
    <property type="protein sequence ID" value="MBM7656966.1"/>
    <property type="molecule type" value="Genomic_DNA"/>
</dbReference>
<keyword evidence="4" id="KW-0282">Flagellum</keyword>